<dbReference type="PROSITE" id="PS51752">
    <property type="entry name" value="JACALIN_LECTIN"/>
    <property type="match status" value="1"/>
</dbReference>
<gene>
    <name evidence="2" type="ORF">DASB73_001830</name>
</gene>
<protein>
    <submittedName>
        <fullName evidence="2">Metalloendopeptidase</fullName>
    </submittedName>
</protein>
<dbReference type="Gene3D" id="2.100.10.30">
    <property type="entry name" value="Jacalin-like lectin domain"/>
    <property type="match status" value="1"/>
</dbReference>
<dbReference type="Proteomes" id="UP001362899">
    <property type="component" value="Unassembled WGS sequence"/>
</dbReference>
<dbReference type="AlphaFoldDB" id="A0AAV5RCF3"/>
<dbReference type="InterPro" id="IPR001229">
    <property type="entry name" value="Jacalin-like_lectin_dom"/>
</dbReference>
<dbReference type="InterPro" id="IPR036404">
    <property type="entry name" value="Jacalin-like_lectin_dom_sf"/>
</dbReference>
<organism evidence="2 3">
    <name type="scientific">Starmerella bacillaris</name>
    <name type="common">Yeast</name>
    <name type="synonym">Candida zemplinina</name>
    <dbReference type="NCBI Taxonomy" id="1247836"/>
    <lineage>
        <taxon>Eukaryota</taxon>
        <taxon>Fungi</taxon>
        <taxon>Dikarya</taxon>
        <taxon>Ascomycota</taxon>
        <taxon>Saccharomycotina</taxon>
        <taxon>Dipodascomycetes</taxon>
        <taxon>Dipodascales</taxon>
        <taxon>Trichomonascaceae</taxon>
        <taxon>Starmerella</taxon>
    </lineage>
</organism>
<keyword evidence="3" id="KW-1185">Reference proteome</keyword>
<dbReference type="SUPFAM" id="SSF51101">
    <property type="entry name" value="Mannose-binding lectins"/>
    <property type="match status" value="1"/>
</dbReference>
<name>A0AAV5RCF3_STABA</name>
<dbReference type="PANTHER" id="PTHR21054:SF2">
    <property type="entry name" value="MIP04191P"/>
    <property type="match status" value="1"/>
</dbReference>
<dbReference type="EMBL" id="BTGC01000001">
    <property type="protein sequence ID" value="GMM49225.1"/>
    <property type="molecule type" value="Genomic_DNA"/>
</dbReference>
<evidence type="ECO:0000313" key="3">
    <source>
        <dbReference type="Proteomes" id="UP001362899"/>
    </source>
</evidence>
<evidence type="ECO:0000259" key="1">
    <source>
        <dbReference type="PROSITE" id="PS51752"/>
    </source>
</evidence>
<dbReference type="PANTHER" id="PTHR21054">
    <property type="entry name" value="ZINC METALLOPROTEINASE-RELATED"/>
    <property type="match status" value="1"/>
</dbReference>
<reference evidence="2 3" key="1">
    <citation type="journal article" date="2023" name="Elife">
        <title>Identification of key yeast species and microbe-microbe interactions impacting larval growth of Drosophila in the wild.</title>
        <authorList>
            <person name="Mure A."/>
            <person name="Sugiura Y."/>
            <person name="Maeda R."/>
            <person name="Honda K."/>
            <person name="Sakurai N."/>
            <person name="Takahashi Y."/>
            <person name="Watada M."/>
            <person name="Katoh T."/>
            <person name="Gotoh A."/>
            <person name="Gotoh Y."/>
            <person name="Taniguchi I."/>
            <person name="Nakamura K."/>
            <person name="Hayashi T."/>
            <person name="Katayama T."/>
            <person name="Uemura T."/>
            <person name="Hattori Y."/>
        </authorList>
    </citation>
    <scope>NUCLEOTIDE SEQUENCE [LARGE SCALE GENOMIC DNA]</scope>
    <source>
        <strain evidence="2 3">SB-73</strain>
    </source>
</reference>
<proteinExistence type="predicted"/>
<dbReference type="GO" id="GO:0005737">
    <property type="term" value="C:cytoplasm"/>
    <property type="evidence" value="ECO:0007669"/>
    <property type="project" value="TreeGrafter"/>
</dbReference>
<dbReference type="Pfam" id="PF01419">
    <property type="entry name" value="Jacalin"/>
    <property type="match status" value="1"/>
</dbReference>
<comment type="caution">
    <text evidence="2">The sequence shown here is derived from an EMBL/GenBank/DDBJ whole genome shotgun (WGS) entry which is preliminary data.</text>
</comment>
<evidence type="ECO:0000313" key="2">
    <source>
        <dbReference type="EMBL" id="GMM49225.1"/>
    </source>
</evidence>
<dbReference type="InterPro" id="IPR021917">
    <property type="entry name" value="Unchr_Zn-peptidase-like"/>
</dbReference>
<dbReference type="InterPro" id="IPR053002">
    <property type="entry name" value="Metalloproteinase_M10B"/>
</dbReference>
<accession>A0AAV5RCF3</accession>
<dbReference type="SUPFAM" id="SSF55486">
    <property type="entry name" value="Metalloproteases ('zincins'), catalytic domain"/>
    <property type="match status" value="1"/>
</dbReference>
<dbReference type="Pfam" id="PF12044">
    <property type="entry name" value="Metallopep"/>
    <property type="match status" value="1"/>
</dbReference>
<feature type="domain" description="Jacalin-type lectin" evidence="1">
    <location>
        <begin position="498"/>
        <end position="629"/>
    </location>
</feature>
<sequence length="629" mass="70457">MSDIEFTNIWENAAVTQRCVIIHGKCAKLPPGEGSVVVYFDQMRFPALRFPLADGFFKAFVPLEEGPNKLKFEIQVDKNTTYKKTLNVRYLPVKENPPVHFCLLVAKDSPFLFETMPYKKEREGNDLGTAVKKMRMAAYMMSAFTMEQMNRNGCGFRSFFPYSEEEEDTITNRDHLKKMTAHIHIVKVDKTKDEINDPNRAQQNHDATDNGALFGFASDALKAYGGPFATGDMVNAACIYLDTHYDQKLDLIEGHAALGGCVNNIRLAIFGGHGLWSWPTCIEDIPYACLDETLTDKKYVGNDTGGIGCAWEAMCISMGAFQHEVGHMLGCPHEPEGIMLRGYIYWQRAFTAIEGYSNVQKKVVCRHPMPQDEAIWYRGDIVRFLNHPSFSLPGDINRFVVNASRPLVFPLDDGIDARCPQGIYMVDIQVGEFSRAILEYNDLPSNLRLTKKDIQNALPNEWKNKPVHLHVHGKPMEQTDIEDLDKFISESHYDRPDLKFTQVLGNENGDSIDVSLPAKRVSMVRVFSGNALDAVEFCFHDGTSVKFGKDGGSPHEIRIDDDDEFLGLCIMAGYWIDAAGVITKKFTSPVFGGTGGSRVDLVPPQGYRFAGLHGWAGSWMSGLCLGYSK</sequence>